<organism evidence="4 5">
    <name type="scientific">Aurantiacibacter xanthus</name>
    <dbReference type="NCBI Taxonomy" id="1784712"/>
    <lineage>
        <taxon>Bacteria</taxon>
        <taxon>Pseudomonadati</taxon>
        <taxon>Pseudomonadota</taxon>
        <taxon>Alphaproteobacteria</taxon>
        <taxon>Sphingomonadales</taxon>
        <taxon>Erythrobacteraceae</taxon>
        <taxon>Aurantiacibacter</taxon>
    </lineage>
</organism>
<dbReference type="EMBL" id="QXFM01000095">
    <property type="protein sequence ID" value="RIV85499.1"/>
    <property type="molecule type" value="Genomic_DNA"/>
</dbReference>
<dbReference type="Gene3D" id="3.40.50.1110">
    <property type="entry name" value="SGNH hydrolase"/>
    <property type="match status" value="1"/>
</dbReference>
<dbReference type="InterPro" id="IPR053140">
    <property type="entry name" value="GDSL_Rv0518-like"/>
</dbReference>
<reference evidence="4 5" key="1">
    <citation type="submission" date="2018-08" db="EMBL/GenBank/DDBJ databases">
        <title>Erythrobacter zhengii sp.nov., a bacterium isolated from deep-sea sediment.</title>
        <authorList>
            <person name="Fang C."/>
            <person name="Wu Y.-H."/>
            <person name="Sun C."/>
            <person name="Wang H."/>
            <person name="Cheng H."/>
            <person name="Meng F.-X."/>
            <person name="Wang C.-S."/>
            <person name="Xu X.-W."/>
        </authorList>
    </citation>
    <scope>NUCLEOTIDE SEQUENCE [LARGE SCALE GENOMIC DNA]</scope>
    <source>
        <strain evidence="4 5">CCTCC AB 2015396</strain>
    </source>
</reference>
<dbReference type="SUPFAM" id="SSF52266">
    <property type="entry name" value="SGNH hydrolase"/>
    <property type="match status" value="1"/>
</dbReference>
<accession>A0A3A1P5G5</accession>
<dbReference type="AlphaFoldDB" id="A0A3A1P5G5"/>
<dbReference type="InterPro" id="IPR036514">
    <property type="entry name" value="SGNH_hydro_sf"/>
</dbReference>
<evidence type="ECO:0000313" key="5">
    <source>
        <dbReference type="Proteomes" id="UP000265366"/>
    </source>
</evidence>
<comment type="caution">
    <text evidence="4">The sequence shown here is derived from an EMBL/GenBank/DDBJ whole genome shotgun (WGS) entry which is preliminary data.</text>
</comment>
<evidence type="ECO:0000259" key="3">
    <source>
        <dbReference type="Pfam" id="PF13472"/>
    </source>
</evidence>
<name>A0A3A1P5G5_9SPHN</name>
<dbReference type="Proteomes" id="UP000265366">
    <property type="component" value="Unassembled WGS sequence"/>
</dbReference>
<dbReference type="PANTHER" id="PTHR43784:SF2">
    <property type="entry name" value="GDSL-LIKE LIPASE_ACYLHYDROLASE, PUTATIVE (AFU_ORTHOLOGUE AFUA_2G00820)-RELATED"/>
    <property type="match status" value="1"/>
</dbReference>
<protein>
    <submittedName>
        <fullName evidence="4">SGNH/GDSL hydrolase family protein</fullName>
    </submittedName>
</protein>
<feature type="chain" id="PRO_5017456199" evidence="2">
    <location>
        <begin position="22"/>
        <end position="432"/>
    </location>
</feature>
<sequence>MRHVRFITLLVLALLGAPLHATEAERWVESWGTALPLQPPPPSPFGDGPPPGPPPAPPKDAPPPPNPRLPYPATLDNQTVRMTLRTTIGGERLRLEFANRNGAQPVRLGAVHVAIAGSDGQIDESTDRVVTFGSADEIVLQPGTRMVSDPVDLPVPPLTELAVSIYLPDTTPTETVDEIGLAPTYIAQGNLVASTSLPDPQIASSYFWLRGLAVDADAQDGGAIIAFGDSITEGYATTPGAYQSWPDLLAERLQATPGFEGWSVINTGISGNRVLRAGAGDAALVRFTDDVLSRPGARWVIVLEAINDINMSIMPGMPATQAATAPEIIAGLDQLVTRAHLHGLKIAGGTVMPTKGLFFYSEEGEAMRAEINHWIRTSGRFDAVIDFDAATRDPADPLRINPAFDPGDHVHPNDAGNAAMAQAVDLAIFKSE</sequence>
<feature type="region of interest" description="Disordered" evidence="1">
    <location>
        <begin position="33"/>
        <end position="75"/>
    </location>
</feature>
<dbReference type="CDD" id="cd01830">
    <property type="entry name" value="XynE_like"/>
    <property type="match status" value="1"/>
</dbReference>
<evidence type="ECO:0000256" key="2">
    <source>
        <dbReference type="SAM" id="SignalP"/>
    </source>
</evidence>
<dbReference type="InterPro" id="IPR013830">
    <property type="entry name" value="SGNH_hydro"/>
</dbReference>
<dbReference type="OrthoDB" id="1828825at2"/>
<evidence type="ECO:0000313" key="4">
    <source>
        <dbReference type="EMBL" id="RIV85499.1"/>
    </source>
</evidence>
<keyword evidence="2" id="KW-0732">Signal</keyword>
<feature type="domain" description="SGNH hydrolase-type esterase" evidence="3">
    <location>
        <begin position="226"/>
        <end position="419"/>
    </location>
</feature>
<keyword evidence="5" id="KW-1185">Reference proteome</keyword>
<feature type="signal peptide" evidence="2">
    <location>
        <begin position="1"/>
        <end position="21"/>
    </location>
</feature>
<gene>
    <name evidence="4" type="ORF">D2V17_10420</name>
</gene>
<proteinExistence type="predicted"/>
<feature type="compositionally biased region" description="Pro residues" evidence="1">
    <location>
        <begin position="37"/>
        <end position="70"/>
    </location>
</feature>
<dbReference type="Pfam" id="PF13472">
    <property type="entry name" value="Lipase_GDSL_2"/>
    <property type="match status" value="1"/>
</dbReference>
<dbReference type="RefSeq" id="WP_119592909.1">
    <property type="nucleotide sequence ID" value="NZ_QXFM01000095.1"/>
</dbReference>
<dbReference type="PANTHER" id="PTHR43784">
    <property type="entry name" value="GDSL-LIKE LIPASE/ACYLHYDROLASE, PUTATIVE (AFU_ORTHOLOGUE AFUA_2G00820)-RELATED"/>
    <property type="match status" value="1"/>
</dbReference>
<evidence type="ECO:0000256" key="1">
    <source>
        <dbReference type="SAM" id="MobiDB-lite"/>
    </source>
</evidence>
<dbReference type="GO" id="GO:0016788">
    <property type="term" value="F:hydrolase activity, acting on ester bonds"/>
    <property type="evidence" value="ECO:0007669"/>
    <property type="project" value="UniProtKB-ARBA"/>
</dbReference>
<keyword evidence="4" id="KW-0378">Hydrolase</keyword>